<reference evidence="1 2" key="1">
    <citation type="submission" date="2018-11" db="EMBL/GenBank/DDBJ databases">
        <authorList>
            <person name="Lopez-Roques C."/>
            <person name="Donnadieu C."/>
            <person name="Bouchez O."/>
            <person name="Klopp C."/>
            <person name="Cabau C."/>
            <person name="Zahm M."/>
        </authorList>
    </citation>
    <scope>NUCLEOTIDE SEQUENCE [LARGE SCALE GENOMIC DNA]</scope>
    <source>
        <strain evidence="1">RS831</strain>
        <tissue evidence="1">Whole body</tissue>
    </source>
</reference>
<dbReference type="EMBL" id="CM012460">
    <property type="protein sequence ID" value="RVE56124.1"/>
    <property type="molecule type" value="Genomic_DNA"/>
</dbReference>
<dbReference type="Proteomes" id="UP000283210">
    <property type="component" value="Chromosome 24"/>
</dbReference>
<dbReference type="AlphaFoldDB" id="A0A3S2NTL0"/>
<dbReference type="PANTHER" id="PTHR34488">
    <property type="entry name" value="SI:CH211-245H14.1-RELATED"/>
    <property type="match status" value="1"/>
</dbReference>
<organism evidence="1 2">
    <name type="scientific">Oryzias javanicus</name>
    <name type="common">Javanese ricefish</name>
    <name type="synonym">Aplocheilus javanicus</name>
    <dbReference type="NCBI Taxonomy" id="123683"/>
    <lineage>
        <taxon>Eukaryota</taxon>
        <taxon>Metazoa</taxon>
        <taxon>Chordata</taxon>
        <taxon>Craniata</taxon>
        <taxon>Vertebrata</taxon>
        <taxon>Euteleostomi</taxon>
        <taxon>Actinopterygii</taxon>
        <taxon>Neopterygii</taxon>
        <taxon>Teleostei</taxon>
        <taxon>Neoteleostei</taxon>
        <taxon>Acanthomorphata</taxon>
        <taxon>Ovalentaria</taxon>
        <taxon>Atherinomorphae</taxon>
        <taxon>Beloniformes</taxon>
        <taxon>Adrianichthyidae</taxon>
        <taxon>Oryziinae</taxon>
        <taxon>Oryzias</taxon>
    </lineage>
</organism>
<protein>
    <submittedName>
        <fullName evidence="1">Uncharacterized protein</fullName>
    </submittedName>
</protein>
<sequence>MSEKTEPDDACAASVEPIETMAEFQTDSLMQILSREDLNELFPGPEHLKLRKTIYEILHDQQTQEFLKNLEGFIKQDTLNDAAVVTEYLHRINNMMDQLDQMQTVLEAHVEMLKDVNESQVSQEGSSSDTDAFEIIDEKPGDDKIIEEQGGYLSHLGIPQYLSIPQYRSILPYLSIPPYVSIPPYFSIPQFIGNSFHGPPQRIPVKYKMKVCGETFEAHLQLLEKIKTPDLDLEERNDEESCITIVFCPVITRIGTDAEAAVRKAPDGDRVILVLMHYSQKPRHISFSKVLSSFSNVVLEVHIFYHDRQNGLLECEQNNNAVIELRKELIKDSRPHCSGPNEESQSCVNS</sequence>
<evidence type="ECO:0000313" key="1">
    <source>
        <dbReference type="EMBL" id="RVE56124.1"/>
    </source>
</evidence>
<evidence type="ECO:0000313" key="2">
    <source>
        <dbReference type="Proteomes" id="UP000283210"/>
    </source>
</evidence>
<gene>
    <name evidence="1" type="ORF">OJAV_G00232990</name>
</gene>
<reference evidence="1 2" key="2">
    <citation type="submission" date="2019-01" db="EMBL/GenBank/DDBJ databases">
        <title>A chromosome length genome reference of the Java medaka (oryzias javanicus).</title>
        <authorList>
            <person name="Herpin A."/>
            <person name="Takehana Y."/>
            <person name="Naruse K."/>
            <person name="Ansai S."/>
            <person name="Kawaguchi M."/>
        </authorList>
    </citation>
    <scope>NUCLEOTIDE SEQUENCE [LARGE SCALE GENOMIC DNA]</scope>
    <source>
        <strain evidence="1">RS831</strain>
        <tissue evidence="1">Whole body</tissue>
    </source>
</reference>
<accession>A0A3S2NTL0</accession>
<dbReference type="OrthoDB" id="8446971at2759"/>
<proteinExistence type="predicted"/>
<dbReference type="PANTHER" id="PTHR34488:SF1">
    <property type="entry name" value="SI:CH211-245H14.1-RELATED"/>
    <property type="match status" value="1"/>
</dbReference>
<name>A0A3S2NTL0_ORYJA</name>
<keyword evidence="2" id="KW-1185">Reference proteome</keyword>